<evidence type="ECO:0000256" key="4">
    <source>
        <dbReference type="ARBA" id="ARBA00022694"/>
    </source>
</evidence>
<dbReference type="NCBIfam" id="TIGR01966">
    <property type="entry name" value="RNasePH"/>
    <property type="match status" value="1"/>
</dbReference>
<dbReference type="InterPro" id="IPR027408">
    <property type="entry name" value="PNPase/RNase_PH_dom_sf"/>
</dbReference>
<dbReference type="SUPFAM" id="SSF55666">
    <property type="entry name" value="Ribonuclease PH domain 2-like"/>
    <property type="match status" value="1"/>
</dbReference>
<name>A0A7G9SRK8_9GAMM</name>
<dbReference type="InterPro" id="IPR002381">
    <property type="entry name" value="RNase_PH_bac-type"/>
</dbReference>
<accession>A0A7G9SRK8</accession>
<evidence type="ECO:0000259" key="8">
    <source>
        <dbReference type="Pfam" id="PF03725"/>
    </source>
</evidence>
<keyword evidence="4 6" id="KW-0819">tRNA processing</keyword>
<feature type="domain" description="Exoribonuclease phosphorolytic" evidence="8">
    <location>
        <begin position="161"/>
        <end position="224"/>
    </location>
</feature>
<keyword evidence="6 9" id="KW-0548">Nucleotidyltransferase</keyword>
<dbReference type="Pfam" id="PF03725">
    <property type="entry name" value="RNase_PH_C"/>
    <property type="match status" value="1"/>
</dbReference>
<comment type="similarity">
    <text evidence="1 6">Belongs to the RNase PH family.</text>
</comment>
<dbReference type="Proteomes" id="UP000515804">
    <property type="component" value="Chromosome"/>
</dbReference>
<dbReference type="Gene3D" id="3.30.230.70">
    <property type="entry name" value="GHMP Kinase, N-terminal domain"/>
    <property type="match status" value="1"/>
</dbReference>
<keyword evidence="6 9" id="KW-0808">Transferase</keyword>
<dbReference type="PANTHER" id="PTHR11953:SF0">
    <property type="entry name" value="EXOSOME COMPLEX COMPONENT RRP41"/>
    <property type="match status" value="1"/>
</dbReference>
<dbReference type="PROSITE" id="PS01277">
    <property type="entry name" value="RIBONUCLEASE_PH"/>
    <property type="match status" value="1"/>
</dbReference>
<dbReference type="GO" id="GO:0008033">
    <property type="term" value="P:tRNA processing"/>
    <property type="evidence" value="ECO:0007669"/>
    <property type="project" value="UniProtKB-UniRule"/>
</dbReference>
<gene>
    <name evidence="6 9" type="primary">rph</name>
    <name evidence="9" type="ORF">H9L16_02310</name>
</gene>
<dbReference type="AlphaFoldDB" id="A0A7G9SRK8"/>
<dbReference type="PANTHER" id="PTHR11953">
    <property type="entry name" value="EXOSOME COMPLEX COMPONENT"/>
    <property type="match status" value="1"/>
</dbReference>
<protein>
    <recommendedName>
        <fullName evidence="6">Ribonuclease PH</fullName>
        <shortName evidence="6">RNase PH</shortName>
        <ecNumber evidence="6">2.7.7.56</ecNumber>
    </recommendedName>
    <alternativeName>
        <fullName evidence="6">tRNA nucleotidyltransferase</fullName>
    </alternativeName>
</protein>
<dbReference type="InterPro" id="IPR001247">
    <property type="entry name" value="ExoRNase_PH_dom1"/>
</dbReference>
<evidence type="ECO:0000256" key="6">
    <source>
        <dbReference type="HAMAP-Rule" id="MF_00564"/>
    </source>
</evidence>
<dbReference type="GO" id="GO:0009022">
    <property type="term" value="F:tRNA nucleotidyltransferase activity"/>
    <property type="evidence" value="ECO:0007669"/>
    <property type="project" value="UniProtKB-UniRule"/>
</dbReference>
<dbReference type="KEGG" id="tcn:H9L16_02310"/>
<comment type="catalytic activity">
    <reaction evidence="6">
        <text>tRNA(n+1) + phosphate = tRNA(n) + a ribonucleoside 5'-diphosphate</text>
        <dbReference type="Rhea" id="RHEA:10628"/>
        <dbReference type="Rhea" id="RHEA-COMP:17343"/>
        <dbReference type="Rhea" id="RHEA-COMP:17344"/>
        <dbReference type="ChEBI" id="CHEBI:43474"/>
        <dbReference type="ChEBI" id="CHEBI:57930"/>
        <dbReference type="ChEBI" id="CHEBI:173114"/>
        <dbReference type="EC" id="2.7.7.56"/>
    </reaction>
</comment>
<dbReference type="RefSeq" id="WP_187552999.1">
    <property type="nucleotide sequence ID" value="NZ_BMZL01000001.1"/>
</dbReference>
<evidence type="ECO:0000256" key="3">
    <source>
        <dbReference type="ARBA" id="ARBA00022555"/>
    </source>
</evidence>
<keyword evidence="3 6" id="KW-0820">tRNA-binding</keyword>
<comment type="subunit">
    <text evidence="6">Homohexameric ring arranged as a trimer of dimers.</text>
</comment>
<dbReference type="EMBL" id="CP060719">
    <property type="protein sequence ID" value="QNN70483.1"/>
    <property type="molecule type" value="Genomic_DNA"/>
</dbReference>
<feature type="domain" description="Exoribonuclease phosphorolytic" evidence="7">
    <location>
        <begin position="13"/>
        <end position="143"/>
    </location>
</feature>
<evidence type="ECO:0000256" key="2">
    <source>
        <dbReference type="ARBA" id="ARBA00022552"/>
    </source>
</evidence>
<dbReference type="Pfam" id="PF01138">
    <property type="entry name" value="RNase_PH"/>
    <property type="match status" value="1"/>
</dbReference>
<comment type="function">
    <text evidence="6">Phosphorolytic 3'-5' exoribonuclease that plays an important role in tRNA 3'-end maturation. Removes nucleotide residues following the 3'-CCA terminus of tRNAs; can also add nucleotides to the ends of RNA molecules by using nucleoside diphosphates as substrates, but this may not be physiologically important. Probably plays a role in initiation of 16S rRNA degradation (leading to ribosome degradation) during starvation.</text>
</comment>
<feature type="binding site" evidence="6">
    <location>
        <begin position="127"/>
        <end position="129"/>
    </location>
    <ligand>
        <name>phosphate</name>
        <dbReference type="ChEBI" id="CHEBI:43474"/>
        <note>substrate</note>
    </ligand>
</feature>
<evidence type="ECO:0000313" key="10">
    <source>
        <dbReference type="Proteomes" id="UP000515804"/>
    </source>
</evidence>
<dbReference type="InterPro" id="IPR036345">
    <property type="entry name" value="ExoRNase_PH_dom2_sf"/>
</dbReference>
<feature type="binding site" evidence="6">
    <location>
        <position position="89"/>
    </location>
    <ligand>
        <name>phosphate</name>
        <dbReference type="ChEBI" id="CHEBI:43474"/>
        <note>substrate</note>
    </ligand>
</feature>
<dbReference type="InterPro" id="IPR018336">
    <property type="entry name" value="RNase_PH_CS"/>
</dbReference>
<evidence type="ECO:0000256" key="1">
    <source>
        <dbReference type="ARBA" id="ARBA00006678"/>
    </source>
</evidence>
<evidence type="ECO:0000259" key="7">
    <source>
        <dbReference type="Pfam" id="PF01138"/>
    </source>
</evidence>
<keyword evidence="5" id="KW-0694">RNA-binding</keyword>
<dbReference type="HAMAP" id="MF_00564">
    <property type="entry name" value="RNase_PH"/>
    <property type="match status" value="1"/>
</dbReference>
<dbReference type="GO" id="GO:0016075">
    <property type="term" value="P:rRNA catabolic process"/>
    <property type="evidence" value="ECO:0007669"/>
    <property type="project" value="UniProtKB-UniRule"/>
</dbReference>
<keyword evidence="2 6" id="KW-0698">rRNA processing</keyword>
<organism evidence="9 10">
    <name type="scientific">Thermomonas carbonis</name>
    <dbReference type="NCBI Taxonomy" id="1463158"/>
    <lineage>
        <taxon>Bacteria</taxon>
        <taxon>Pseudomonadati</taxon>
        <taxon>Pseudomonadota</taxon>
        <taxon>Gammaproteobacteria</taxon>
        <taxon>Lysobacterales</taxon>
        <taxon>Lysobacteraceae</taxon>
        <taxon>Thermomonas</taxon>
    </lineage>
</organism>
<dbReference type="FunFam" id="3.30.230.70:FF:000003">
    <property type="entry name" value="Ribonuclease PH"/>
    <property type="match status" value="1"/>
</dbReference>
<dbReference type="GO" id="GO:0000175">
    <property type="term" value="F:3'-5'-RNA exonuclease activity"/>
    <property type="evidence" value="ECO:0007669"/>
    <property type="project" value="UniProtKB-UniRule"/>
</dbReference>
<dbReference type="SUPFAM" id="SSF54211">
    <property type="entry name" value="Ribosomal protein S5 domain 2-like"/>
    <property type="match status" value="1"/>
</dbReference>
<proteinExistence type="inferred from homology"/>
<dbReference type="GO" id="GO:0000049">
    <property type="term" value="F:tRNA binding"/>
    <property type="evidence" value="ECO:0007669"/>
    <property type="project" value="UniProtKB-UniRule"/>
</dbReference>
<evidence type="ECO:0000313" key="9">
    <source>
        <dbReference type="EMBL" id="QNN70483.1"/>
    </source>
</evidence>
<dbReference type="InterPro" id="IPR020568">
    <property type="entry name" value="Ribosomal_Su5_D2-typ_SF"/>
</dbReference>
<keyword evidence="10" id="KW-1185">Reference proteome</keyword>
<dbReference type="EC" id="2.7.7.56" evidence="6"/>
<dbReference type="InterPro" id="IPR015847">
    <property type="entry name" value="ExoRNase_PH_dom2"/>
</dbReference>
<dbReference type="GO" id="GO:0031125">
    <property type="term" value="P:rRNA 3'-end processing"/>
    <property type="evidence" value="ECO:0007669"/>
    <property type="project" value="UniProtKB-ARBA"/>
</dbReference>
<evidence type="ECO:0000256" key="5">
    <source>
        <dbReference type="ARBA" id="ARBA00022884"/>
    </source>
</evidence>
<reference evidence="9 10" key="1">
    <citation type="submission" date="2020-08" db="EMBL/GenBank/DDBJ databases">
        <title>Genome sequence of Thermomonas carbonis KCTC 42013T.</title>
        <authorList>
            <person name="Hyun D.-W."/>
            <person name="Bae J.-W."/>
        </authorList>
    </citation>
    <scope>NUCLEOTIDE SEQUENCE [LARGE SCALE GENOMIC DNA]</scope>
    <source>
        <strain evidence="9 10">KCTC 42013</strain>
    </source>
</reference>
<dbReference type="CDD" id="cd11362">
    <property type="entry name" value="RNase_PH_bact"/>
    <property type="match status" value="1"/>
</dbReference>
<dbReference type="InterPro" id="IPR050080">
    <property type="entry name" value="RNase_PH"/>
</dbReference>
<sequence>MSFVRPSGRTADQMRTVSITRGFTRHAEGSVLVAFGDTRVLCTASVDNKVPGFMRGKGEGWVTAEYGMLPRATHTRNDREASRGKQGGRTLEIQRLIGRSLRACVDRAALGERTITLDCDVLQADGGTRTAAITGAYVALVDAVRWMQKRKDITKNPIIGAVAAVSVGVYRGTPVLDLDYAEDSDCDTDMNVVMNDGGGFIELQGTAEGHAFRRDELDALLLLAGHGCNELFAAQQAALAQA</sequence>